<feature type="transmembrane region" description="Helical" evidence="5">
    <location>
        <begin position="120"/>
        <end position="137"/>
    </location>
</feature>
<evidence type="ECO:0000256" key="2">
    <source>
        <dbReference type="ARBA" id="ARBA00004533"/>
    </source>
</evidence>
<keyword evidence="8" id="KW-1185">Reference proteome</keyword>
<evidence type="ECO:0000256" key="5">
    <source>
        <dbReference type="SAM" id="Phobius"/>
    </source>
</evidence>
<dbReference type="AlphaFoldDB" id="A0A024HHA9"/>
<comment type="cofactor">
    <cofactor evidence="1">
        <name>Mg(2+)</name>
        <dbReference type="ChEBI" id="CHEBI:18420"/>
    </cofactor>
</comment>
<accession>A0A024HHA9</accession>
<keyword evidence="5" id="KW-0812">Transmembrane</keyword>
<dbReference type="eggNOG" id="COG3706">
    <property type="taxonomic scope" value="Bacteria"/>
</dbReference>
<dbReference type="InterPro" id="IPR050469">
    <property type="entry name" value="Diguanylate_Cyclase"/>
</dbReference>
<dbReference type="STRING" id="1301098.PKB_2491"/>
<dbReference type="RefSeq" id="WP_043252092.1">
    <property type="nucleotide sequence ID" value="NZ_HG322950.1"/>
</dbReference>
<dbReference type="PANTHER" id="PTHR45138">
    <property type="entry name" value="REGULATORY COMPONENTS OF SENSORY TRANSDUCTION SYSTEM"/>
    <property type="match status" value="1"/>
</dbReference>
<dbReference type="PANTHER" id="PTHR45138:SF9">
    <property type="entry name" value="DIGUANYLATE CYCLASE DGCM-RELATED"/>
    <property type="match status" value="1"/>
</dbReference>
<reference evidence="7 8" key="2">
    <citation type="submission" date="2014-05" db="EMBL/GenBank/DDBJ databases">
        <title>Genome sequence of the 3-chlorobenzoate degrading bacterium Pseudomonas knackmussii B13 shows multiple evidence for horizontal gene transfer.</title>
        <authorList>
            <person name="Miyazaki R."/>
            <person name="Bertelli C."/>
            <person name="Falquet L."/>
            <person name="Robinson-Rechavi M."/>
            <person name="Gharib W."/>
            <person name="Roy S."/>
            <person name="Van der Meer J.R."/>
        </authorList>
    </citation>
    <scope>NUCLEOTIDE SEQUENCE [LARGE SCALE GENOMIC DNA]</scope>
    <source>
        <strain evidence="7 8">B13</strain>
    </source>
</reference>
<dbReference type="Pfam" id="PF00990">
    <property type="entry name" value="GGDEF"/>
    <property type="match status" value="1"/>
</dbReference>
<dbReference type="KEGG" id="pkc:PKB_2491"/>
<dbReference type="HOGENOM" id="CLU_000445_11_2_6"/>
<reference evidence="7 8" key="1">
    <citation type="submission" date="2013-03" db="EMBL/GenBank/DDBJ databases">
        <authorList>
            <person name="Linke B."/>
        </authorList>
    </citation>
    <scope>NUCLEOTIDE SEQUENCE [LARGE SCALE GENOMIC DNA]</scope>
    <source>
        <strain evidence="7 8">B13</strain>
    </source>
</reference>
<keyword evidence="5" id="KW-0472">Membrane</keyword>
<dbReference type="OrthoDB" id="9812260at2"/>
<dbReference type="GO" id="GO:0043709">
    <property type="term" value="P:cell adhesion involved in single-species biofilm formation"/>
    <property type="evidence" value="ECO:0007669"/>
    <property type="project" value="TreeGrafter"/>
</dbReference>
<sequence>MTVLETPARPRTGQIPDDQRAAFAAYVLQHYRGFLLAINFIAMAAYDSYVFADALLIPDMALTSLLLRGGLSLVGLLNIFLVFRYSRSVLLMDMLMPLHDIVSTVAWFELLKRSASPDVPTFLYASVVFILLGNLGVRYSFRGILACSLVISAIILYNVSLIHAGAPKALLVFTLVYLPVALFSLFISWTNIRGVRQAFLADLEGSRQRSELAALNLRLQELAATDALTQVGNRRALDLQLEQNWRQARQNGRPFALLLADIDYFKPFNDHYGHPAGDQCLCEVASCMADTLRNGQAQIFRYGGEEFVVMLQVTSREELQRIAERLRERVSSLSIEHLYRPDALRHLTISLGGALSSSEGLQQPADLLACCDHLLYRAKQQGRNQTCLAPA</sequence>
<dbReference type="InterPro" id="IPR000160">
    <property type="entry name" value="GGDEF_dom"/>
</dbReference>
<dbReference type="EMBL" id="HG322950">
    <property type="protein sequence ID" value="CDF83838.1"/>
    <property type="molecule type" value="Genomic_DNA"/>
</dbReference>
<evidence type="ECO:0000256" key="1">
    <source>
        <dbReference type="ARBA" id="ARBA00001946"/>
    </source>
</evidence>
<keyword evidence="5" id="KW-1133">Transmembrane helix</keyword>
<dbReference type="GO" id="GO:0005886">
    <property type="term" value="C:plasma membrane"/>
    <property type="evidence" value="ECO:0007669"/>
    <property type="project" value="UniProtKB-SubCell"/>
</dbReference>
<organism evidence="7 8">
    <name type="scientific">Pseudomonas knackmussii (strain DSM 6978 / CCUG 54928 / LMG 23759 / B13)</name>
    <dbReference type="NCBI Taxonomy" id="1301098"/>
    <lineage>
        <taxon>Bacteria</taxon>
        <taxon>Pseudomonadati</taxon>
        <taxon>Pseudomonadota</taxon>
        <taxon>Gammaproteobacteria</taxon>
        <taxon>Pseudomonadales</taxon>
        <taxon>Pseudomonadaceae</taxon>
        <taxon>Pseudomonas</taxon>
    </lineage>
</organism>
<evidence type="ECO:0000259" key="6">
    <source>
        <dbReference type="PROSITE" id="PS50887"/>
    </source>
</evidence>
<evidence type="ECO:0000256" key="3">
    <source>
        <dbReference type="ARBA" id="ARBA00012528"/>
    </source>
</evidence>
<dbReference type="SUPFAM" id="SSF55073">
    <property type="entry name" value="Nucleotide cyclase"/>
    <property type="match status" value="1"/>
</dbReference>
<feature type="domain" description="GGDEF" evidence="6">
    <location>
        <begin position="253"/>
        <end position="391"/>
    </location>
</feature>
<dbReference type="PATRIC" id="fig|1301098.3.peg.2496"/>
<dbReference type="EC" id="2.7.7.65" evidence="3"/>
<feature type="transmembrane region" description="Helical" evidence="5">
    <location>
        <begin position="65"/>
        <end position="83"/>
    </location>
</feature>
<proteinExistence type="predicted"/>
<dbReference type="InterPro" id="IPR029787">
    <property type="entry name" value="Nucleotide_cyclase"/>
</dbReference>
<name>A0A024HHA9_PSEKB</name>
<dbReference type="PROSITE" id="PS50887">
    <property type="entry name" value="GGDEF"/>
    <property type="match status" value="1"/>
</dbReference>
<protein>
    <recommendedName>
        <fullName evidence="3">diguanylate cyclase</fullName>
        <ecNumber evidence="3">2.7.7.65</ecNumber>
    </recommendedName>
</protein>
<dbReference type="Proteomes" id="UP000025241">
    <property type="component" value="Chromosome I"/>
</dbReference>
<evidence type="ECO:0000313" key="8">
    <source>
        <dbReference type="Proteomes" id="UP000025241"/>
    </source>
</evidence>
<dbReference type="SMART" id="SM00267">
    <property type="entry name" value="GGDEF"/>
    <property type="match status" value="1"/>
</dbReference>
<dbReference type="CDD" id="cd01949">
    <property type="entry name" value="GGDEF"/>
    <property type="match status" value="1"/>
</dbReference>
<evidence type="ECO:0000256" key="4">
    <source>
        <dbReference type="ARBA" id="ARBA00034247"/>
    </source>
</evidence>
<comment type="subcellular location">
    <subcellularLocation>
        <location evidence="2">Cell inner membrane</location>
    </subcellularLocation>
</comment>
<gene>
    <name evidence="7" type="ORF">PKB_2491</name>
</gene>
<dbReference type="GO" id="GO:1902201">
    <property type="term" value="P:negative regulation of bacterial-type flagellum-dependent cell motility"/>
    <property type="evidence" value="ECO:0007669"/>
    <property type="project" value="TreeGrafter"/>
</dbReference>
<dbReference type="NCBIfam" id="TIGR00254">
    <property type="entry name" value="GGDEF"/>
    <property type="match status" value="1"/>
</dbReference>
<feature type="transmembrane region" description="Helical" evidence="5">
    <location>
        <begin position="170"/>
        <end position="189"/>
    </location>
</feature>
<feature type="transmembrane region" description="Helical" evidence="5">
    <location>
        <begin position="144"/>
        <end position="164"/>
    </location>
</feature>
<dbReference type="InterPro" id="IPR043128">
    <property type="entry name" value="Rev_trsase/Diguanyl_cyclase"/>
</dbReference>
<evidence type="ECO:0000313" key="7">
    <source>
        <dbReference type="EMBL" id="CDF83838.1"/>
    </source>
</evidence>
<dbReference type="Gene3D" id="3.30.70.270">
    <property type="match status" value="1"/>
</dbReference>
<comment type="catalytic activity">
    <reaction evidence="4">
        <text>2 GTP = 3',3'-c-di-GMP + 2 diphosphate</text>
        <dbReference type="Rhea" id="RHEA:24898"/>
        <dbReference type="ChEBI" id="CHEBI:33019"/>
        <dbReference type="ChEBI" id="CHEBI:37565"/>
        <dbReference type="ChEBI" id="CHEBI:58805"/>
        <dbReference type="EC" id="2.7.7.65"/>
    </reaction>
</comment>
<dbReference type="FunFam" id="3.30.70.270:FF:000001">
    <property type="entry name" value="Diguanylate cyclase domain protein"/>
    <property type="match status" value="1"/>
</dbReference>
<dbReference type="GO" id="GO:0052621">
    <property type="term" value="F:diguanylate cyclase activity"/>
    <property type="evidence" value="ECO:0007669"/>
    <property type="project" value="UniProtKB-EC"/>
</dbReference>